<dbReference type="Proteomes" id="UP001152747">
    <property type="component" value="Unassembled WGS sequence"/>
</dbReference>
<proteinExistence type="predicted"/>
<gene>
    <name evidence="1" type="ORF">CAMP_LOCUS13433</name>
</gene>
<reference evidence="1" key="1">
    <citation type="submission" date="2022-11" db="EMBL/GenBank/DDBJ databases">
        <authorList>
            <person name="Kikuchi T."/>
        </authorList>
    </citation>
    <scope>NUCLEOTIDE SEQUENCE</scope>
    <source>
        <strain evidence="1">PS1010</strain>
    </source>
</reference>
<keyword evidence="2" id="KW-1185">Reference proteome</keyword>
<evidence type="ECO:0000313" key="1">
    <source>
        <dbReference type="EMBL" id="CAI5450796.1"/>
    </source>
</evidence>
<accession>A0A9P1IU47</accession>
<dbReference type="AlphaFoldDB" id="A0A9P1IU47"/>
<name>A0A9P1IU47_9PELO</name>
<evidence type="ECO:0000313" key="2">
    <source>
        <dbReference type="Proteomes" id="UP001152747"/>
    </source>
</evidence>
<sequence>MGPFIFEKLQSSTLLMTENLQGFPIDPSWKRIEILKHFESLGDVRFKKFEFTVPEVKNVYFKVTENGTIDRTRMAFEIEYYLNIGKVRSVVITRFSEKFNCYKIYHHIRLCIYGGKPDCGNIYGIRMHLKILMDKLKTIPSFVLENIY</sequence>
<comment type="caution">
    <text evidence="1">The sequence shown here is derived from an EMBL/GenBank/DDBJ whole genome shotgun (WGS) entry which is preliminary data.</text>
</comment>
<organism evidence="1 2">
    <name type="scientific">Caenorhabditis angaria</name>
    <dbReference type="NCBI Taxonomy" id="860376"/>
    <lineage>
        <taxon>Eukaryota</taxon>
        <taxon>Metazoa</taxon>
        <taxon>Ecdysozoa</taxon>
        <taxon>Nematoda</taxon>
        <taxon>Chromadorea</taxon>
        <taxon>Rhabditida</taxon>
        <taxon>Rhabditina</taxon>
        <taxon>Rhabditomorpha</taxon>
        <taxon>Rhabditoidea</taxon>
        <taxon>Rhabditidae</taxon>
        <taxon>Peloderinae</taxon>
        <taxon>Caenorhabditis</taxon>
    </lineage>
</organism>
<dbReference type="EMBL" id="CANHGI010000005">
    <property type="protein sequence ID" value="CAI5450796.1"/>
    <property type="molecule type" value="Genomic_DNA"/>
</dbReference>
<protein>
    <submittedName>
        <fullName evidence="1">Uncharacterized protein</fullName>
    </submittedName>
</protein>